<keyword evidence="11" id="KW-1185">Reference proteome</keyword>
<dbReference type="Proteomes" id="UP000079169">
    <property type="component" value="Unplaced"/>
</dbReference>
<keyword evidence="3 10" id="KW-0716">Sensory transduction</keyword>
<keyword evidence="5 10" id="KW-0552">Olfaction</keyword>
<keyword evidence="2" id="KW-1003">Cell membrane</keyword>
<dbReference type="InterPro" id="IPR004117">
    <property type="entry name" value="7tm6_olfct_rcpt"/>
</dbReference>
<dbReference type="Pfam" id="PF02949">
    <property type="entry name" value="7tm_6"/>
    <property type="match status" value="1"/>
</dbReference>
<comment type="similarity">
    <text evidence="10">Belongs to the insect chemoreceptor superfamily. Heteromeric odorant receptor channel (TC 1.A.69) family.</text>
</comment>
<evidence type="ECO:0000256" key="5">
    <source>
        <dbReference type="ARBA" id="ARBA00022725"/>
    </source>
</evidence>
<dbReference type="GO" id="GO:0005886">
    <property type="term" value="C:plasma membrane"/>
    <property type="evidence" value="ECO:0007669"/>
    <property type="project" value="UniProtKB-SubCell"/>
</dbReference>
<keyword evidence="4 10" id="KW-0812">Transmembrane</keyword>
<evidence type="ECO:0000256" key="4">
    <source>
        <dbReference type="ARBA" id="ARBA00022692"/>
    </source>
</evidence>
<dbReference type="GO" id="GO:0004984">
    <property type="term" value="F:olfactory receptor activity"/>
    <property type="evidence" value="ECO:0007669"/>
    <property type="project" value="InterPro"/>
</dbReference>
<evidence type="ECO:0000313" key="12">
    <source>
        <dbReference type="RefSeq" id="XP_026684599.1"/>
    </source>
</evidence>
<organism evidence="11 12">
    <name type="scientific">Diaphorina citri</name>
    <name type="common">Asian citrus psyllid</name>
    <dbReference type="NCBI Taxonomy" id="121845"/>
    <lineage>
        <taxon>Eukaryota</taxon>
        <taxon>Metazoa</taxon>
        <taxon>Ecdysozoa</taxon>
        <taxon>Arthropoda</taxon>
        <taxon>Hexapoda</taxon>
        <taxon>Insecta</taxon>
        <taxon>Pterygota</taxon>
        <taxon>Neoptera</taxon>
        <taxon>Paraneoptera</taxon>
        <taxon>Hemiptera</taxon>
        <taxon>Sternorrhyncha</taxon>
        <taxon>Psylloidea</taxon>
        <taxon>Psyllidae</taxon>
        <taxon>Diaphorininae</taxon>
        <taxon>Diaphorina</taxon>
    </lineage>
</organism>
<evidence type="ECO:0000256" key="9">
    <source>
        <dbReference type="ARBA" id="ARBA00023224"/>
    </source>
</evidence>
<dbReference type="PANTHER" id="PTHR21137">
    <property type="entry name" value="ODORANT RECEPTOR"/>
    <property type="match status" value="1"/>
</dbReference>
<evidence type="ECO:0000256" key="6">
    <source>
        <dbReference type="ARBA" id="ARBA00022989"/>
    </source>
</evidence>
<keyword evidence="6 10" id="KW-1133">Transmembrane helix</keyword>
<comment type="subcellular location">
    <subcellularLocation>
        <location evidence="1 10">Cell membrane</location>
        <topology evidence="1 10">Multi-pass membrane protein</topology>
    </subcellularLocation>
</comment>
<dbReference type="PaxDb" id="121845-A0A3Q0J804"/>
<dbReference type="PANTHER" id="PTHR21137:SF35">
    <property type="entry name" value="ODORANT RECEPTOR 19A-RELATED"/>
    <property type="match status" value="1"/>
</dbReference>
<accession>A0A3Q0J804</accession>
<evidence type="ECO:0000256" key="7">
    <source>
        <dbReference type="ARBA" id="ARBA00023136"/>
    </source>
</evidence>
<dbReference type="GO" id="GO:0007165">
    <property type="term" value="P:signal transduction"/>
    <property type="evidence" value="ECO:0007669"/>
    <property type="project" value="UniProtKB-KW"/>
</dbReference>
<dbReference type="AlphaFoldDB" id="A0A3Q0J804"/>
<keyword evidence="7 10" id="KW-0472">Membrane</keyword>
<evidence type="ECO:0000256" key="3">
    <source>
        <dbReference type="ARBA" id="ARBA00022606"/>
    </source>
</evidence>
<gene>
    <name evidence="12" type="primary">LOC103516381</name>
</gene>
<keyword evidence="9 10" id="KW-0807">Transducer</keyword>
<evidence type="ECO:0000256" key="1">
    <source>
        <dbReference type="ARBA" id="ARBA00004651"/>
    </source>
</evidence>
<evidence type="ECO:0000256" key="8">
    <source>
        <dbReference type="ARBA" id="ARBA00023170"/>
    </source>
</evidence>
<proteinExistence type="inferred from homology"/>
<evidence type="ECO:0000256" key="2">
    <source>
        <dbReference type="ARBA" id="ARBA00022475"/>
    </source>
</evidence>
<dbReference type="GO" id="GO:0005549">
    <property type="term" value="F:odorant binding"/>
    <property type="evidence" value="ECO:0007669"/>
    <property type="project" value="InterPro"/>
</dbReference>
<name>A0A3Q0J804_DIACI</name>
<dbReference type="GeneID" id="103516381"/>
<sequence length="350" mass="40176">MQKIKSNLQRNFSHLEFQVDAELFAGALYCYVKRMIFGMTENERKLSANSHNKANPEKQLPFLLWLPVDDTVSPMYYVTLAYNVLFTVVSAVMTYHLITYLPIICVHMQGSCETIARSLTQLGNLRTDHTTRDDLDRNGASKSRRNEIPLDLVHGTQMGPRRERINQSEHDSQIDHALNITSVNSASKLRRYSDPALSSLIAIIIQHQQFLLIRNQLQAAIQRSLLLKNFAYNIILTVSLYQLNSVDFADKDRFLQMIIQYLLMIAMSFSFTQSSELLDRGNDAIHEALTCGAWYNMRARVARLLIPMIRVSGRPKRLMYFAGTVDISYRSFVAVLKFSYSFFALLKNVI</sequence>
<evidence type="ECO:0000256" key="10">
    <source>
        <dbReference type="RuleBase" id="RU351113"/>
    </source>
</evidence>
<dbReference type="RefSeq" id="XP_026684599.1">
    <property type="nucleotide sequence ID" value="XM_026828798.1"/>
</dbReference>
<feature type="transmembrane region" description="Helical" evidence="10">
    <location>
        <begin position="75"/>
        <end position="98"/>
    </location>
</feature>
<comment type="caution">
    <text evidence="10">Lacks conserved residue(s) required for the propagation of feature annotation.</text>
</comment>
<reference evidence="12" key="1">
    <citation type="submission" date="2025-08" db="UniProtKB">
        <authorList>
            <consortium name="RefSeq"/>
        </authorList>
    </citation>
    <scope>IDENTIFICATION</scope>
</reference>
<protein>
    <recommendedName>
        <fullName evidence="10">Odorant receptor</fullName>
    </recommendedName>
</protein>
<keyword evidence="8 10" id="KW-0675">Receptor</keyword>
<evidence type="ECO:0000313" key="11">
    <source>
        <dbReference type="Proteomes" id="UP000079169"/>
    </source>
</evidence>